<comment type="caution">
    <text evidence="1">The sequence shown here is derived from an EMBL/GenBank/DDBJ whole genome shotgun (WGS) entry which is preliminary data.</text>
</comment>
<accession>A0AAW0CJ99</accession>
<evidence type="ECO:0000313" key="2">
    <source>
        <dbReference type="Proteomes" id="UP001383192"/>
    </source>
</evidence>
<keyword evidence="2" id="KW-1185">Reference proteome</keyword>
<dbReference type="EMBL" id="JAYKXP010000042">
    <property type="protein sequence ID" value="KAK7038860.1"/>
    <property type="molecule type" value="Genomic_DNA"/>
</dbReference>
<name>A0AAW0CJ99_9AGAR</name>
<organism evidence="1 2">
    <name type="scientific">Paramarasmius palmivorus</name>
    <dbReference type="NCBI Taxonomy" id="297713"/>
    <lineage>
        <taxon>Eukaryota</taxon>
        <taxon>Fungi</taxon>
        <taxon>Dikarya</taxon>
        <taxon>Basidiomycota</taxon>
        <taxon>Agaricomycotina</taxon>
        <taxon>Agaricomycetes</taxon>
        <taxon>Agaricomycetidae</taxon>
        <taxon>Agaricales</taxon>
        <taxon>Marasmiineae</taxon>
        <taxon>Marasmiaceae</taxon>
        <taxon>Paramarasmius</taxon>
    </lineage>
</organism>
<reference evidence="1 2" key="1">
    <citation type="submission" date="2024-01" db="EMBL/GenBank/DDBJ databases">
        <title>A draft genome for a cacao thread blight-causing isolate of Paramarasmius palmivorus.</title>
        <authorList>
            <person name="Baruah I.K."/>
            <person name="Bukari Y."/>
            <person name="Amoako-Attah I."/>
            <person name="Meinhardt L.W."/>
            <person name="Bailey B.A."/>
            <person name="Cohen S.P."/>
        </authorList>
    </citation>
    <scope>NUCLEOTIDE SEQUENCE [LARGE SCALE GENOMIC DNA]</scope>
    <source>
        <strain evidence="1 2">GH-12</strain>
    </source>
</reference>
<evidence type="ECO:0000313" key="1">
    <source>
        <dbReference type="EMBL" id="KAK7038860.1"/>
    </source>
</evidence>
<dbReference type="Proteomes" id="UP001383192">
    <property type="component" value="Unassembled WGS sequence"/>
</dbReference>
<dbReference type="AlphaFoldDB" id="A0AAW0CJ99"/>
<sequence>MSTSLEDRIASLEKTAASNDERLCVLKESMRALEVRVDRLEKKHLDIDIPIQIAREIDSRFSASQQKLFPLDKTVPRPTEDSISLLVLNIHATNIQLRGLRVAANPNGLPGYHRMTVDRRNVIRDSFVRRCTPVKWLERMTEKMVIGENLGKYFEALESEQELEIETAVEMRLLTLPGQSTWSQFFPSTHYYCTPLTPNEKQFVTFLQEKKVEGRLGGDILRTAAMVGCERWGFDKQRVCLEVGRMSGHD</sequence>
<protein>
    <submittedName>
        <fullName evidence="1">Uncharacterized protein</fullName>
    </submittedName>
</protein>
<gene>
    <name evidence="1" type="ORF">VNI00_010490</name>
</gene>
<proteinExistence type="predicted"/>